<evidence type="ECO:0000313" key="14">
    <source>
        <dbReference type="Proteomes" id="UP000176493"/>
    </source>
</evidence>
<evidence type="ECO:0000256" key="10">
    <source>
        <dbReference type="ARBA" id="ARBA00023186"/>
    </source>
</evidence>
<dbReference type="PIRSF" id="PIRSF036659">
    <property type="entry name" value="BdbC"/>
    <property type="match status" value="1"/>
</dbReference>
<evidence type="ECO:0000256" key="2">
    <source>
        <dbReference type="ARBA" id="ARBA00007602"/>
    </source>
</evidence>
<dbReference type="Proteomes" id="UP000176493">
    <property type="component" value="Unassembled WGS sequence"/>
</dbReference>
<evidence type="ECO:0000313" key="13">
    <source>
        <dbReference type="EMBL" id="OHA23257.1"/>
    </source>
</evidence>
<keyword evidence="4 12" id="KW-0812">Transmembrane</keyword>
<feature type="transmembrane region" description="Helical" evidence="12">
    <location>
        <begin position="129"/>
        <end position="151"/>
    </location>
</feature>
<dbReference type="EMBL" id="MHRJ01000012">
    <property type="protein sequence ID" value="OHA23257.1"/>
    <property type="molecule type" value="Genomic_DNA"/>
</dbReference>
<evidence type="ECO:0000256" key="8">
    <source>
        <dbReference type="ARBA" id="ARBA00023136"/>
    </source>
</evidence>
<dbReference type="GO" id="GO:0006457">
    <property type="term" value="P:protein folding"/>
    <property type="evidence" value="ECO:0007669"/>
    <property type="project" value="InterPro"/>
</dbReference>
<dbReference type="PANTHER" id="PTHR43469">
    <property type="entry name" value="DISULFIDE FORMATION PROTEIN-RELATED"/>
    <property type="match status" value="1"/>
</dbReference>
<dbReference type="InterPro" id="IPR003752">
    <property type="entry name" value="DiS_bond_form_DsbB/BdbC"/>
</dbReference>
<dbReference type="InterPro" id="IPR012187">
    <property type="entry name" value="Disulphide_bond_form_BdbC"/>
</dbReference>
<comment type="caution">
    <text evidence="13">The sequence shown here is derived from an EMBL/GenBank/DDBJ whole genome shotgun (WGS) entry which is preliminary data.</text>
</comment>
<evidence type="ECO:0000256" key="5">
    <source>
        <dbReference type="ARBA" id="ARBA00022982"/>
    </source>
</evidence>
<feature type="transmembrane region" description="Helical" evidence="12">
    <location>
        <begin position="21"/>
        <end position="42"/>
    </location>
</feature>
<evidence type="ECO:0000256" key="11">
    <source>
        <dbReference type="ARBA" id="ARBA00023284"/>
    </source>
</evidence>
<proteinExistence type="inferred from homology"/>
<gene>
    <name evidence="13" type="ORF">A2W52_02370</name>
</gene>
<keyword evidence="5" id="KW-0249">Electron transport</keyword>
<keyword evidence="3" id="KW-0813">Transport</keyword>
<keyword evidence="6 12" id="KW-1133">Transmembrane helix</keyword>
<feature type="transmembrane region" description="Helical" evidence="12">
    <location>
        <begin position="80"/>
        <end position="101"/>
    </location>
</feature>
<name>A0A1G2MHC5_9BACT</name>
<sequence length="155" mass="17123">MVLWLVFSWLFEFKLPKFIAANALMLAFAAVLLATLGSLTYSEVLGYAPCKLCWIQRIFMYPQVLILGLALFGKHKGSRALVDTSLVLSAIGAVVALYHYLMQLGIIPEGSCAAIGYSVSCAERFVLQFGYITIPLMAFSAFLLVTFALLLKRKE</sequence>
<evidence type="ECO:0008006" key="15">
    <source>
        <dbReference type="Google" id="ProtNLM"/>
    </source>
</evidence>
<keyword evidence="11" id="KW-0676">Redox-active center</keyword>
<dbReference type="InterPro" id="IPR023380">
    <property type="entry name" value="DsbB-like_sf"/>
</dbReference>
<reference evidence="13 14" key="1">
    <citation type="journal article" date="2016" name="Nat. Commun.">
        <title>Thousands of microbial genomes shed light on interconnected biogeochemical processes in an aquifer system.</title>
        <authorList>
            <person name="Anantharaman K."/>
            <person name="Brown C.T."/>
            <person name="Hug L.A."/>
            <person name="Sharon I."/>
            <person name="Castelle C.J."/>
            <person name="Probst A.J."/>
            <person name="Thomas B.C."/>
            <person name="Singh A."/>
            <person name="Wilkins M.J."/>
            <person name="Karaoz U."/>
            <person name="Brodie E.L."/>
            <person name="Williams K.H."/>
            <person name="Hubbard S.S."/>
            <person name="Banfield J.F."/>
        </authorList>
    </citation>
    <scope>NUCLEOTIDE SEQUENCE [LARGE SCALE GENOMIC DNA]</scope>
</reference>
<dbReference type="Pfam" id="PF02600">
    <property type="entry name" value="DsbB"/>
    <property type="match status" value="1"/>
</dbReference>
<evidence type="ECO:0000256" key="6">
    <source>
        <dbReference type="ARBA" id="ARBA00022989"/>
    </source>
</evidence>
<accession>A0A1G2MHC5</accession>
<organism evidence="13 14">
    <name type="scientific">Candidatus Taylorbacteria bacterium RIFCSPHIGHO2_02_49_25</name>
    <dbReference type="NCBI Taxonomy" id="1802305"/>
    <lineage>
        <taxon>Bacteria</taxon>
        <taxon>Candidatus Tayloriibacteriota</taxon>
    </lineage>
</organism>
<keyword evidence="7" id="KW-0560">Oxidoreductase</keyword>
<keyword evidence="9" id="KW-1015">Disulfide bond</keyword>
<keyword evidence="10" id="KW-0143">Chaperone</keyword>
<dbReference type="Gene3D" id="1.20.1550.10">
    <property type="entry name" value="DsbB-like"/>
    <property type="match status" value="1"/>
</dbReference>
<dbReference type="PANTHER" id="PTHR43469:SF1">
    <property type="entry name" value="SPBETA PROPHAGE-DERIVED DISULFIDE BOND FORMATION PROTEIN B"/>
    <property type="match status" value="1"/>
</dbReference>
<evidence type="ECO:0000256" key="7">
    <source>
        <dbReference type="ARBA" id="ARBA00023002"/>
    </source>
</evidence>
<evidence type="ECO:0000256" key="3">
    <source>
        <dbReference type="ARBA" id="ARBA00022448"/>
    </source>
</evidence>
<evidence type="ECO:0000256" key="1">
    <source>
        <dbReference type="ARBA" id="ARBA00004141"/>
    </source>
</evidence>
<comment type="subcellular location">
    <subcellularLocation>
        <location evidence="1">Membrane</location>
        <topology evidence="1">Multi-pass membrane protein</topology>
    </subcellularLocation>
</comment>
<feature type="transmembrane region" description="Helical" evidence="12">
    <location>
        <begin position="54"/>
        <end position="73"/>
    </location>
</feature>
<dbReference type="AlphaFoldDB" id="A0A1G2MHC5"/>
<evidence type="ECO:0000256" key="12">
    <source>
        <dbReference type="SAM" id="Phobius"/>
    </source>
</evidence>
<evidence type="ECO:0000256" key="4">
    <source>
        <dbReference type="ARBA" id="ARBA00022692"/>
    </source>
</evidence>
<dbReference type="GO" id="GO:0015035">
    <property type="term" value="F:protein-disulfide reductase activity"/>
    <property type="evidence" value="ECO:0007669"/>
    <property type="project" value="InterPro"/>
</dbReference>
<protein>
    <recommendedName>
        <fullName evidence="15">Disulfide bond formation protein DsbB</fullName>
    </recommendedName>
</protein>
<keyword evidence="8 12" id="KW-0472">Membrane</keyword>
<comment type="similarity">
    <text evidence="2">Belongs to the DsbB family. BdbC subfamily.</text>
</comment>
<dbReference type="SUPFAM" id="SSF158442">
    <property type="entry name" value="DsbB-like"/>
    <property type="match status" value="1"/>
</dbReference>
<evidence type="ECO:0000256" key="9">
    <source>
        <dbReference type="ARBA" id="ARBA00023157"/>
    </source>
</evidence>
<dbReference type="GO" id="GO:0016020">
    <property type="term" value="C:membrane"/>
    <property type="evidence" value="ECO:0007669"/>
    <property type="project" value="UniProtKB-SubCell"/>
</dbReference>